<dbReference type="EC" id="4.1.2.13" evidence="1"/>
<dbReference type="Gene3D" id="3.20.20.70">
    <property type="entry name" value="Aldolase class I"/>
    <property type="match status" value="1"/>
</dbReference>
<comment type="caution">
    <text evidence="3">The sequence shown here is derived from an EMBL/GenBank/DDBJ whole genome shotgun (WGS) entry which is preliminary data.</text>
</comment>
<dbReference type="GO" id="GO:0008270">
    <property type="term" value="F:zinc ion binding"/>
    <property type="evidence" value="ECO:0007669"/>
    <property type="project" value="UniProtKB-UniRule"/>
</dbReference>
<dbReference type="SUPFAM" id="SSF51569">
    <property type="entry name" value="Aldolase"/>
    <property type="match status" value="1"/>
</dbReference>
<comment type="cofactor">
    <cofactor evidence="1">
        <name>Zn(2+)</name>
        <dbReference type="ChEBI" id="CHEBI:29105"/>
    </cofactor>
    <text evidence="1">Binds 2 Zn(2+) ions per subunit. One is catalytic and the other provides a structural contribution.</text>
</comment>
<keyword evidence="1" id="KW-0862">Zinc</keyword>
<evidence type="ECO:0000256" key="1">
    <source>
        <dbReference type="RuleBase" id="RU366023"/>
    </source>
</evidence>
<comment type="function">
    <text evidence="1">Catalyzes the aldol condensation of dihydroxyacetone phosphate (DHAP or glycerone-phosphate) with glyceraldehyde 3-phosphate (G3P) to form fructose 1,6-bisphosphate (FBP) in gluconeogenesis and the reverse reaction in glycolysis.</text>
</comment>
<organism evidence="3 4">
    <name type="scientific">Penicillium brasilianum</name>
    <dbReference type="NCBI Taxonomy" id="104259"/>
    <lineage>
        <taxon>Eukaryota</taxon>
        <taxon>Fungi</taxon>
        <taxon>Dikarya</taxon>
        <taxon>Ascomycota</taxon>
        <taxon>Pezizomycotina</taxon>
        <taxon>Eurotiomycetes</taxon>
        <taxon>Eurotiomycetidae</taxon>
        <taxon>Eurotiales</taxon>
        <taxon>Aspergillaceae</taxon>
        <taxon>Penicillium</taxon>
    </lineage>
</organism>
<evidence type="ECO:0000313" key="4">
    <source>
        <dbReference type="Proteomes" id="UP000190744"/>
    </source>
</evidence>
<dbReference type="EMBL" id="LJBN01000179">
    <property type="protein sequence ID" value="OOQ84555.1"/>
    <property type="molecule type" value="Genomic_DNA"/>
</dbReference>
<evidence type="ECO:0000256" key="2">
    <source>
        <dbReference type="SAM" id="MobiDB-lite"/>
    </source>
</evidence>
<comment type="similarity">
    <text evidence="1">Belongs to the class II fructose-bisphosphate aldolase family.</text>
</comment>
<dbReference type="Pfam" id="PF01116">
    <property type="entry name" value="F_bP_aldolase"/>
    <property type="match status" value="1"/>
</dbReference>
<dbReference type="AlphaFoldDB" id="A0A1S9RGK1"/>
<dbReference type="UniPathway" id="UPA00109">
    <property type="reaction ID" value="UER00183"/>
</dbReference>
<evidence type="ECO:0000313" key="3">
    <source>
        <dbReference type="EMBL" id="OOQ84555.1"/>
    </source>
</evidence>
<dbReference type="PANTHER" id="PTHR30304:SF0">
    <property type="entry name" value="D-TAGATOSE-1,6-BISPHOSPHATE ALDOLASE SUBUNIT GATY-RELATED"/>
    <property type="match status" value="1"/>
</dbReference>
<feature type="region of interest" description="Disordered" evidence="2">
    <location>
        <begin position="1"/>
        <end position="20"/>
    </location>
</feature>
<dbReference type="GO" id="GO:0006096">
    <property type="term" value="P:glycolytic process"/>
    <property type="evidence" value="ECO:0007669"/>
    <property type="project" value="UniProtKB-UniPathway"/>
</dbReference>
<dbReference type="Proteomes" id="UP000190744">
    <property type="component" value="Unassembled WGS sequence"/>
</dbReference>
<keyword evidence="1" id="KW-0324">Glycolysis</keyword>
<protein>
    <recommendedName>
        <fullName evidence="1">Fructose-bisphosphate aldolase</fullName>
        <shortName evidence="1">FBP aldolase</shortName>
        <ecNumber evidence="1">4.1.2.13</ecNumber>
    </recommendedName>
</protein>
<comment type="catalytic activity">
    <reaction evidence="1">
        <text>beta-D-fructose 1,6-bisphosphate = D-glyceraldehyde 3-phosphate + dihydroxyacetone phosphate</text>
        <dbReference type="Rhea" id="RHEA:14729"/>
        <dbReference type="ChEBI" id="CHEBI:32966"/>
        <dbReference type="ChEBI" id="CHEBI:57642"/>
        <dbReference type="ChEBI" id="CHEBI:59776"/>
        <dbReference type="EC" id="4.1.2.13"/>
    </reaction>
</comment>
<reference evidence="4" key="1">
    <citation type="submission" date="2015-09" db="EMBL/GenBank/DDBJ databases">
        <authorList>
            <person name="Fill T.P."/>
            <person name="Baretta J.F."/>
            <person name="de Almeida L.G."/>
            <person name="Rocha M."/>
            <person name="de Souza D.H."/>
            <person name="Malavazi I."/>
            <person name="Cerdeira L.T."/>
            <person name="Hong H."/>
            <person name="Samborskyy M."/>
            <person name="de Vasconcelos A.T."/>
            <person name="Leadlay P."/>
            <person name="Rodrigues-Filho E."/>
        </authorList>
    </citation>
    <scope>NUCLEOTIDE SEQUENCE [LARGE SCALE GENOMIC DNA]</scope>
    <source>
        <strain evidence="4">LaBioMMi 136</strain>
    </source>
</reference>
<dbReference type="GO" id="GO:0004332">
    <property type="term" value="F:fructose-bisphosphate aldolase activity"/>
    <property type="evidence" value="ECO:0007669"/>
    <property type="project" value="UniProtKB-EC"/>
</dbReference>
<keyword evidence="1" id="KW-0456">Lyase</keyword>
<dbReference type="InterPro" id="IPR050246">
    <property type="entry name" value="Class_II_FBP_aldolase"/>
</dbReference>
<comment type="pathway">
    <text evidence="1">Carbohydrate degradation; glycolysis; D-glyceraldehyde 3-phosphate and glycerone phosphate from D-glucose: step 4/4.</text>
</comment>
<dbReference type="PANTHER" id="PTHR30304">
    <property type="entry name" value="D-TAGATOSE-1,6-BISPHOSPHATE ALDOLASE"/>
    <property type="match status" value="1"/>
</dbReference>
<sequence length="362" mass="40480">MEKYTRPPAQFPPMSPHRSAVQGTTAEIEEWLREDGHHAWGFVIYRSTYQNQAAWDEFMRRLLANTTEMLEYDAGLDLLDNLVLTVFDNPNQFDNATTAMVRDHFKQWAATMEEGEQGPISIPKHLRIPGSQRYRYCIQVTQEALESALADDCEKKQMGFVYIIQAKWQEYSPYVDGERLEEEQEAIEGCTLEDTPSLVFAAAAAAKSAPVPMLVHLDHAQDYKQIKYVADNLPFNSTRVLRDYCHARGITVEAETGRTEGVENGIMDAGDLEGILTNPENVEKSIEAGVDFLAPSVGNIHGDYGSNRPRLDMDRLHGVFKAMNGRVRLVLHGTNACDASLTQAGIQAGVTKVNVNKLVLDC</sequence>
<gene>
    <name evidence="3" type="ORF">PEBR_30002</name>
</gene>
<keyword evidence="1" id="KW-0479">Metal-binding</keyword>
<accession>A0A1S9RGK1</accession>
<proteinExistence type="inferred from homology"/>
<dbReference type="InterPro" id="IPR000771">
    <property type="entry name" value="FBA_II"/>
</dbReference>
<name>A0A1S9RGK1_PENBI</name>
<dbReference type="InterPro" id="IPR013785">
    <property type="entry name" value="Aldolase_TIM"/>
</dbReference>